<evidence type="ECO:0000313" key="5">
    <source>
        <dbReference type="Proteomes" id="UP001234989"/>
    </source>
</evidence>
<name>A0AAF0U050_SOLVR</name>
<feature type="chain" id="PRO_5042109819" evidence="3">
    <location>
        <begin position="22"/>
        <end position="134"/>
    </location>
</feature>
<dbReference type="SUPFAM" id="SSF50386">
    <property type="entry name" value="STI-like"/>
    <property type="match status" value="1"/>
</dbReference>
<dbReference type="GO" id="GO:0004866">
    <property type="term" value="F:endopeptidase inhibitor activity"/>
    <property type="evidence" value="ECO:0007669"/>
    <property type="project" value="InterPro"/>
</dbReference>
<dbReference type="InterPro" id="IPR011065">
    <property type="entry name" value="Kunitz_inhibitor_STI-like_sf"/>
</dbReference>
<dbReference type="AlphaFoldDB" id="A0AAF0U050"/>
<proteinExistence type="inferred from homology"/>
<gene>
    <name evidence="4" type="ORF">MTR67_028885</name>
</gene>
<feature type="signal peptide" evidence="3">
    <location>
        <begin position="1"/>
        <end position="21"/>
    </location>
</feature>
<evidence type="ECO:0000256" key="1">
    <source>
        <dbReference type="ARBA" id="ARBA00005440"/>
    </source>
</evidence>
<organism evidence="4 5">
    <name type="scientific">Solanum verrucosum</name>
    <dbReference type="NCBI Taxonomy" id="315347"/>
    <lineage>
        <taxon>Eukaryota</taxon>
        <taxon>Viridiplantae</taxon>
        <taxon>Streptophyta</taxon>
        <taxon>Embryophyta</taxon>
        <taxon>Tracheophyta</taxon>
        <taxon>Spermatophyta</taxon>
        <taxon>Magnoliopsida</taxon>
        <taxon>eudicotyledons</taxon>
        <taxon>Gunneridae</taxon>
        <taxon>Pentapetalae</taxon>
        <taxon>asterids</taxon>
        <taxon>lamiids</taxon>
        <taxon>Solanales</taxon>
        <taxon>Solanaceae</taxon>
        <taxon>Solanoideae</taxon>
        <taxon>Solaneae</taxon>
        <taxon>Solanum</taxon>
    </lineage>
</organism>
<dbReference type="PANTHER" id="PTHR33107">
    <property type="entry name" value="KUNITZ TRYPSIN INHIBITOR 2"/>
    <property type="match status" value="1"/>
</dbReference>
<comment type="similarity">
    <text evidence="1">Belongs to the protease inhibitor I3 (leguminous Kunitz-type inhibitor) family.</text>
</comment>
<dbReference type="EMBL" id="CP133617">
    <property type="protein sequence ID" value="WMV35500.1"/>
    <property type="molecule type" value="Genomic_DNA"/>
</dbReference>
<evidence type="ECO:0000256" key="3">
    <source>
        <dbReference type="SAM" id="SignalP"/>
    </source>
</evidence>
<evidence type="ECO:0000256" key="2">
    <source>
        <dbReference type="ARBA" id="ARBA00022690"/>
    </source>
</evidence>
<dbReference type="Proteomes" id="UP001234989">
    <property type="component" value="Chromosome 6"/>
</dbReference>
<dbReference type="InterPro" id="IPR002160">
    <property type="entry name" value="Prot_inh_Kunz-lg"/>
</dbReference>
<keyword evidence="2" id="KW-0646">Protease inhibitor</keyword>
<keyword evidence="3" id="KW-0732">Signal</keyword>
<reference evidence="4" key="1">
    <citation type="submission" date="2023-08" db="EMBL/GenBank/DDBJ databases">
        <title>A de novo genome assembly of Solanum verrucosum Schlechtendal, a Mexican diploid species geographically isolated from the other diploid A-genome species in potato relatives.</title>
        <authorList>
            <person name="Hosaka K."/>
        </authorList>
    </citation>
    <scope>NUCLEOTIDE SEQUENCE</scope>
    <source>
        <tissue evidence="4">Young leaves</tissue>
    </source>
</reference>
<keyword evidence="5" id="KW-1185">Reference proteome</keyword>
<dbReference type="PANTHER" id="PTHR33107:SF58">
    <property type="entry name" value="KUNITZ-TYPE PROTEASE INHIBITOR KPI-D12"/>
    <property type="match status" value="1"/>
</dbReference>
<accession>A0AAF0U050</accession>
<evidence type="ECO:0000313" key="4">
    <source>
        <dbReference type="EMBL" id="WMV35500.1"/>
    </source>
</evidence>
<protein>
    <submittedName>
        <fullName evidence="4">Uncharacterized protein</fullName>
    </submittedName>
</protein>
<dbReference type="Pfam" id="PF00197">
    <property type="entry name" value="Kunitz_legume"/>
    <property type="match status" value="1"/>
</dbReference>
<sequence>MNKVLILVLLCAVAIFTSSNSAPESDPILDINGKILRTQTTYLVVPVNHKYGGISLETIGNEKCQLGEVEEIYNVHGSSVALFPLNPKKGVIRVSTDLNIAILFIAKSFAKMLSLYDQWIETFVTQQCPSCVQF</sequence>
<dbReference type="Gene3D" id="2.80.10.50">
    <property type="match status" value="1"/>
</dbReference>